<dbReference type="Gene3D" id="3.40.50.720">
    <property type="entry name" value="NAD(P)-binding Rossmann-like Domain"/>
    <property type="match status" value="1"/>
</dbReference>
<feature type="domain" description="Gfo/Idh/MocA-like oxidoreductase N-terminal" evidence="1">
    <location>
        <begin position="38"/>
        <end position="160"/>
    </location>
</feature>
<reference evidence="3 4" key="1">
    <citation type="submission" date="2019-04" db="EMBL/GenBank/DDBJ databases">
        <authorList>
            <person name="Van Vliet M D."/>
        </authorList>
    </citation>
    <scope>NUCLEOTIDE SEQUENCE [LARGE SCALE GENOMIC DNA]</scope>
    <source>
        <strain evidence="3 4">F21</strain>
    </source>
</reference>
<dbReference type="InterPro" id="IPR043906">
    <property type="entry name" value="Gfo/Idh/MocA_OxRdtase_bact_C"/>
</dbReference>
<evidence type="ECO:0000313" key="3">
    <source>
        <dbReference type="EMBL" id="VGO23568.1"/>
    </source>
</evidence>
<evidence type="ECO:0000313" key="4">
    <source>
        <dbReference type="Proteomes" id="UP000346198"/>
    </source>
</evidence>
<dbReference type="SUPFAM" id="SSF51735">
    <property type="entry name" value="NAD(P)-binding Rossmann-fold domains"/>
    <property type="match status" value="1"/>
</dbReference>
<dbReference type="Proteomes" id="UP000346198">
    <property type="component" value="Unassembled WGS sequence"/>
</dbReference>
<feature type="domain" description="Gfo/Idh/MocA-like oxidoreductase bacterial type C-terminal" evidence="2">
    <location>
        <begin position="209"/>
        <end position="266"/>
    </location>
</feature>
<dbReference type="Gene3D" id="3.30.360.10">
    <property type="entry name" value="Dihydrodipicolinate Reductase, domain 2"/>
    <property type="match status" value="1"/>
</dbReference>
<gene>
    <name evidence="3" type="primary">araA</name>
    <name evidence="3" type="ORF">SCARR_05675</name>
</gene>
<protein>
    <submittedName>
        <fullName evidence="3">L-arabinose 1-dehydrogenase (NAD(P)(+))</fullName>
    </submittedName>
</protein>
<evidence type="ECO:0000259" key="2">
    <source>
        <dbReference type="Pfam" id="PF19051"/>
    </source>
</evidence>
<dbReference type="PANTHER" id="PTHR43818">
    <property type="entry name" value="BCDNA.GH03377"/>
    <property type="match status" value="1"/>
</dbReference>
<keyword evidence="4" id="KW-1185">Reference proteome</keyword>
<dbReference type="PANTHER" id="PTHR43818:SF3">
    <property type="entry name" value="OXIDOREDUCTASE-RELATED"/>
    <property type="match status" value="1"/>
</dbReference>
<dbReference type="Pfam" id="PF01408">
    <property type="entry name" value="GFO_IDH_MocA"/>
    <property type="match status" value="1"/>
</dbReference>
<accession>A0A6C2UTG5</accession>
<dbReference type="InterPro" id="IPR000683">
    <property type="entry name" value="Gfo/Idh/MocA-like_OxRdtase_N"/>
</dbReference>
<name>A0A6C2UTG5_9BACT</name>
<dbReference type="SUPFAM" id="SSF55347">
    <property type="entry name" value="Glyceraldehyde-3-phosphate dehydrogenase-like, C-terminal domain"/>
    <property type="match status" value="1"/>
</dbReference>
<dbReference type="InterPro" id="IPR050463">
    <property type="entry name" value="Gfo/Idh/MocA_oxidrdct_glycsds"/>
</dbReference>
<dbReference type="Pfam" id="PF19051">
    <property type="entry name" value="GFO_IDH_MocA_C2"/>
    <property type="match status" value="1"/>
</dbReference>
<sequence>MSIRISRRQITKAGLMGSALTLLPGCARTHFVGANEKINMAFIGIGGRGDSLIQSFNQPELVNMVAICDVDMGSKWTAKSEALFPNARTFKDFRVMFDKMEKQIDAVVVCVPDHSHFPITMAAMALGKHVYVEKPLARTFNEITLMMDAAERHGVATQMGNYGHSGANYFQFKAWKEAGIIKDVKHVDAYMNKSRRWHPYGDVKGFRTGEKVPETMDWDVWLGTAQYHEFSKDLHYGNWRGWYDFGTGCFGDWGAHMLDTIQRFLELGLPEQLTAKKLEGKNPFIYPMASTINFKFPSRGDMPSMDIDWYDGVDNMPPLPEEWGGKELTTPGKFIYGKDYVFHGTAHENPLQIIPYEKMRELLKEGKLPRDFGKNSDHFLNFILACKGEEETRTPFSISGPLSQLLSLGCISQRLGGTLEFDRKTNRFTNSSVANELLVGAPPRKGWEQYYSL</sequence>
<proteinExistence type="predicted"/>
<dbReference type="InterPro" id="IPR036291">
    <property type="entry name" value="NAD(P)-bd_dom_sf"/>
</dbReference>
<dbReference type="EMBL" id="CAAHFH010000004">
    <property type="protein sequence ID" value="VGO23568.1"/>
    <property type="molecule type" value="Genomic_DNA"/>
</dbReference>
<evidence type="ECO:0000259" key="1">
    <source>
        <dbReference type="Pfam" id="PF01408"/>
    </source>
</evidence>
<organism evidence="3 4">
    <name type="scientific">Pontiella sulfatireligans</name>
    <dbReference type="NCBI Taxonomy" id="2750658"/>
    <lineage>
        <taxon>Bacteria</taxon>
        <taxon>Pseudomonadati</taxon>
        <taxon>Kiritimatiellota</taxon>
        <taxon>Kiritimatiellia</taxon>
        <taxon>Kiritimatiellales</taxon>
        <taxon>Pontiellaceae</taxon>
        <taxon>Pontiella</taxon>
    </lineage>
</organism>
<dbReference type="GO" id="GO:0000166">
    <property type="term" value="F:nucleotide binding"/>
    <property type="evidence" value="ECO:0007669"/>
    <property type="project" value="InterPro"/>
</dbReference>
<dbReference type="RefSeq" id="WP_136066036.1">
    <property type="nucleotide sequence ID" value="NZ_CAAHFH010000004.1"/>
</dbReference>
<dbReference type="AlphaFoldDB" id="A0A6C2UTG5"/>